<dbReference type="STRING" id="153721.MYP_2839"/>
<sequence>MAIDAVMGSTGVKDRLSIHKEVDTYSLEEVQIYPFTPSIIQNSFFVTAYSFFEYSFRKFCEIIVTDHSAFKRKLSDMDKVYQYHSLVLNIIPISQPVISEDWKRLVMYREIRNIIVHHNSIVPGNTTSKTKLALALDTHIDPDNLTLIKISNNMIKEVLDVGLRFLLNLIELYFESYPEGIFSDNFNS</sequence>
<evidence type="ECO:0000313" key="2">
    <source>
        <dbReference type="Proteomes" id="UP000030185"/>
    </source>
</evidence>
<comment type="caution">
    <text evidence="1">The sequence shown here is derived from an EMBL/GenBank/DDBJ whole genome shotgun (WGS) entry which is preliminary data.</text>
</comment>
<evidence type="ECO:0000313" key="1">
    <source>
        <dbReference type="EMBL" id="GAL85610.1"/>
    </source>
</evidence>
<gene>
    <name evidence="1" type="ORF">MYP_2839</name>
</gene>
<dbReference type="AlphaFoldDB" id="A0A098LF73"/>
<keyword evidence="2" id="KW-1185">Reference proteome</keyword>
<dbReference type="Proteomes" id="UP000030185">
    <property type="component" value="Unassembled WGS sequence"/>
</dbReference>
<dbReference type="EMBL" id="BBLT01000005">
    <property type="protein sequence ID" value="GAL85610.1"/>
    <property type="molecule type" value="Genomic_DNA"/>
</dbReference>
<organism evidence="1 2">
    <name type="scientific">Sporocytophaga myxococcoides</name>
    <dbReference type="NCBI Taxonomy" id="153721"/>
    <lineage>
        <taxon>Bacteria</taxon>
        <taxon>Pseudomonadati</taxon>
        <taxon>Bacteroidota</taxon>
        <taxon>Cytophagia</taxon>
        <taxon>Cytophagales</taxon>
        <taxon>Cytophagaceae</taxon>
        <taxon>Sporocytophaga</taxon>
    </lineage>
</organism>
<name>A0A098LF73_9BACT</name>
<reference evidence="1 2" key="1">
    <citation type="submission" date="2014-09" db="EMBL/GenBank/DDBJ databases">
        <title>Sporocytophaga myxococcoides PG-01 genome sequencing.</title>
        <authorList>
            <person name="Liu L."/>
            <person name="Gao P.J."/>
            <person name="Chen G.J."/>
            <person name="Wang L.S."/>
        </authorList>
    </citation>
    <scope>NUCLEOTIDE SEQUENCE [LARGE SCALE GENOMIC DNA]</scope>
    <source>
        <strain evidence="1 2">PG-01</strain>
    </source>
</reference>
<protein>
    <submittedName>
        <fullName evidence="1">Uncharacterized protein</fullName>
    </submittedName>
</protein>
<proteinExistence type="predicted"/>
<accession>A0A098LF73</accession>